<name>A0A8J5VGV5_ZIZPA</name>
<evidence type="ECO:0000259" key="7">
    <source>
        <dbReference type="PROSITE" id="PS51186"/>
    </source>
</evidence>
<dbReference type="OrthoDB" id="47374at2759"/>
<dbReference type="GO" id="GO:0004402">
    <property type="term" value="F:histone acetyltransferase activity"/>
    <property type="evidence" value="ECO:0007669"/>
    <property type="project" value="TreeGrafter"/>
</dbReference>
<accession>A0A8J5VGV5</accession>
<feature type="compositionally biased region" description="Low complexity" evidence="6">
    <location>
        <begin position="48"/>
        <end position="65"/>
    </location>
</feature>
<dbReference type="AlphaFoldDB" id="A0A8J5VGV5"/>
<evidence type="ECO:0000256" key="1">
    <source>
        <dbReference type="ARBA" id="ARBA00013184"/>
    </source>
</evidence>
<keyword evidence="2" id="KW-0808">Transferase</keyword>
<keyword evidence="4" id="KW-0012">Acyltransferase</keyword>
<gene>
    <name evidence="8" type="ORF">GUJ93_ZPchr0002g25944</name>
</gene>
<protein>
    <recommendedName>
        <fullName evidence="1">histone acetyltransferase</fullName>
        <ecNumber evidence="1">2.3.1.48</ecNumber>
    </recommendedName>
</protein>
<dbReference type="GO" id="GO:0000139">
    <property type="term" value="C:Golgi membrane"/>
    <property type="evidence" value="ECO:0007669"/>
    <property type="project" value="TreeGrafter"/>
</dbReference>
<dbReference type="EC" id="2.3.1.48" evidence="1"/>
<evidence type="ECO:0000256" key="6">
    <source>
        <dbReference type="SAM" id="MobiDB-lite"/>
    </source>
</evidence>
<dbReference type="Proteomes" id="UP000729402">
    <property type="component" value="Unassembled WGS sequence"/>
</dbReference>
<feature type="region of interest" description="Disordered" evidence="6">
    <location>
        <begin position="1"/>
        <end position="65"/>
    </location>
</feature>
<evidence type="ECO:0000256" key="2">
    <source>
        <dbReference type="ARBA" id="ARBA00022679"/>
    </source>
</evidence>
<dbReference type="PROSITE" id="PS51186">
    <property type="entry name" value="GNAT"/>
    <property type="match status" value="1"/>
</dbReference>
<feature type="domain" description="N-acetyltransferase" evidence="7">
    <location>
        <begin position="191"/>
        <end position="328"/>
    </location>
</feature>
<evidence type="ECO:0000313" key="8">
    <source>
        <dbReference type="EMBL" id="KAG8059791.1"/>
    </source>
</evidence>
<organism evidence="8 9">
    <name type="scientific">Zizania palustris</name>
    <name type="common">Northern wild rice</name>
    <dbReference type="NCBI Taxonomy" id="103762"/>
    <lineage>
        <taxon>Eukaryota</taxon>
        <taxon>Viridiplantae</taxon>
        <taxon>Streptophyta</taxon>
        <taxon>Embryophyta</taxon>
        <taxon>Tracheophyta</taxon>
        <taxon>Spermatophyta</taxon>
        <taxon>Magnoliopsida</taxon>
        <taxon>Liliopsida</taxon>
        <taxon>Poales</taxon>
        <taxon>Poaceae</taxon>
        <taxon>BOP clade</taxon>
        <taxon>Oryzoideae</taxon>
        <taxon>Oryzeae</taxon>
        <taxon>Zizaniinae</taxon>
        <taxon>Zizania</taxon>
    </lineage>
</organism>
<evidence type="ECO:0000313" key="9">
    <source>
        <dbReference type="Proteomes" id="UP000729402"/>
    </source>
</evidence>
<feature type="region of interest" description="Disordered" evidence="6">
    <location>
        <begin position="115"/>
        <end position="168"/>
    </location>
</feature>
<reference evidence="8" key="1">
    <citation type="journal article" date="2021" name="bioRxiv">
        <title>Whole Genome Assembly and Annotation of Northern Wild Rice, Zizania palustris L., Supports a Whole Genome Duplication in the Zizania Genus.</title>
        <authorList>
            <person name="Haas M."/>
            <person name="Kono T."/>
            <person name="Macchietto M."/>
            <person name="Millas R."/>
            <person name="McGilp L."/>
            <person name="Shao M."/>
            <person name="Duquette J."/>
            <person name="Hirsch C.N."/>
            <person name="Kimball J."/>
        </authorList>
    </citation>
    <scope>NUCLEOTIDE SEQUENCE</scope>
    <source>
        <tissue evidence="8">Fresh leaf tissue</tissue>
    </source>
</reference>
<keyword evidence="3" id="KW-0156">Chromatin regulator</keyword>
<comment type="caution">
    <text evidence="8">The sequence shown here is derived from an EMBL/GenBank/DDBJ whole genome shotgun (WGS) entry which is preliminary data.</text>
</comment>
<evidence type="ECO:0000256" key="3">
    <source>
        <dbReference type="ARBA" id="ARBA00022853"/>
    </source>
</evidence>
<dbReference type="GO" id="GO:0004596">
    <property type="term" value="F:protein-N-terminal amino-acid acetyltransferase activity"/>
    <property type="evidence" value="ECO:0007669"/>
    <property type="project" value="InterPro"/>
</dbReference>
<keyword evidence="9" id="KW-1185">Reference proteome</keyword>
<dbReference type="PANTHER" id="PTHR14744:SF15">
    <property type="entry name" value="N-ALPHA-ACETYLTRANSFERASE 60"/>
    <property type="match status" value="1"/>
</dbReference>
<dbReference type="EMBL" id="JAAALK010000287">
    <property type="protein sequence ID" value="KAG8059791.1"/>
    <property type="molecule type" value="Genomic_DNA"/>
</dbReference>
<proteinExistence type="predicted"/>
<feature type="compositionally biased region" description="Basic residues" evidence="6">
    <location>
        <begin position="127"/>
        <end position="138"/>
    </location>
</feature>
<dbReference type="PANTHER" id="PTHR14744">
    <property type="entry name" value="N-ALPHA-ACETYLTRANSFERASE 60"/>
    <property type="match status" value="1"/>
</dbReference>
<feature type="compositionally biased region" description="Basic and acidic residues" evidence="6">
    <location>
        <begin position="139"/>
        <end position="168"/>
    </location>
</feature>
<sequence>MAGVPLPATACGRGVGRCAASRGGAWGEAGQDTDPTWGNSDGDDAHQRAGQAQAGARSAISLPSSSLTSSGLQVAVAAAGPSPPPLPPRSTQTFAASLPIQSGPAVHAPIGLRCRTASPHSLPRSGGRSKRSATRRWRRASDRTDAGKLVSPERHAAESRTSRRRAEDPAWSSSLSELLMLDPRSEVYPTIEYRPIQPSDLEVLENIHLALFPIRYEREFFLNVVNGHGIVSWGAVDTSRSDDRRDELIGFVTTRVIPAQDCEIEDLFRYNSSRKHLTLVYILTLGVVDSYRNLGIASSLVRELPSFRTVTELILTMGTYRTGHVHIG</sequence>
<comment type="catalytic activity">
    <reaction evidence="5">
        <text>L-lysyl-[protein] + acetyl-CoA = N(6)-acetyl-L-lysyl-[protein] + CoA + H(+)</text>
        <dbReference type="Rhea" id="RHEA:45948"/>
        <dbReference type="Rhea" id="RHEA-COMP:9752"/>
        <dbReference type="Rhea" id="RHEA-COMP:10731"/>
        <dbReference type="ChEBI" id="CHEBI:15378"/>
        <dbReference type="ChEBI" id="CHEBI:29969"/>
        <dbReference type="ChEBI" id="CHEBI:57287"/>
        <dbReference type="ChEBI" id="CHEBI:57288"/>
        <dbReference type="ChEBI" id="CHEBI:61930"/>
        <dbReference type="EC" id="2.3.1.48"/>
    </reaction>
</comment>
<evidence type="ECO:0000256" key="4">
    <source>
        <dbReference type="ARBA" id="ARBA00023315"/>
    </source>
</evidence>
<reference evidence="8" key="2">
    <citation type="submission" date="2021-02" db="EMBL/GenBank/DDBJ databases">
        <authorList>
            <person name="Kimball J.A."/>
            <person name="Haas M.W."/>
            <person name="Macchietto M."/>
            <person name="Kono T."/>
            <person name="Duquette J."/>
            <person name="Shao M."/>
        </authorList>
    </citation>
    <scope>NUCLEOTIDE SEQUENCE</scope>
    <source>
        <tissue evidence="8">Fresh leaf tissue</tissue>
    </source>
</reference>
<dbReference type="InterPro" id="IPR045141">
    <property type="entry name" value="NAA60-like"/>
</dbReference>
<dbReference type="InterPro" id="IPR000182">
    <property type="entry name" value="GNAT_dom"/>
</dbReference>
<evidence type="ECO:0000256" key="5">
    <source>
        <dbReference type="ARBA" id="ARBA00048017"/>
    </source>
</evidence>